<sequence length="669" mass="75794">MLHAGKSAFSLFIFALVFSLTGVFNILYAYSQLPEINISVAAGKHQRINTPVFASLDHVPLHSEEYDLQLVETTGGKETPLSSQLNAGSHPQLHWILTGKTQPGTTRSFALKFIPKREEVSNSTVTSEDTGEEIQLKVSDKEVLAYRYTLAPVPEDVSHLYSRAGYIHPLRSPKGGVVTRIQPPDHYHHYGIWNPWTKTEFEGEEIDFWNIGSGQATVQVKGKPEVIQGDVYGEVSAKHEHVVLNQENPDNSKVALNEDWDIRVWNTGPEADLFLVDVTSTMRCATSSPFTIKEYRYEGFGFRANEQWNDATASLVTSEGYDKSDGNGTRARWCDISGPTQAGTAGVLFMTSPANYNYPEKIRIWPTGMNDGEENVFFNFNPTQDRDWTLKPGNEYALKYRMMVYDGKIDQAEAERYWNDFANPPQVEVQVTPSLEGKKILVYTKNGEGYVHDNIAASVKAIKKLGKENGFEVVSSDDPSLFTDDNLEQYDVLVFSNTNNKVFDTEAQKKAFQNYIQNGGGFVGIHSAVGSERDWPWFAQMIGGRFLRHPQRQDFEVKVLDKNNPSTSFLPDVWQIKEDECYYVTHMNPENHVLLAADLTTVEDDRRDEYPANTFGDLFPLSWYHEFDGGRQWYSALGHRIEHYSNPEFMRHILGGIRWAAGEEKPMNE</sequence>
<dbReference type="SUPFAM" id="SSF52317">
    <property type="entry name" value="Class I glutamine amidotransferase-like"/>
    <property type="match status" value="1"/>
</dbReference>
<keyword evidence="1" id="KW-1133">Transmembrane helix</keyword>
<dbReference type="PANTHER" id="PTHR40469:SF2">
    <property type="entry name" value="GALACTOSE-BINDING DOMAIN-LIKE SUPERFAMILY PROTEIN"/>
    <property type="match status" value="1"/>
</dbReference>
<name>A0AA49GNC4_9BACT</name>
<dbReference type="AlphaFoldDB" id="A0AA49GNC4"/>
<reference evidence="3" key="1">
    <citation type="journal article" date="2023" name="Comput. Struct. Biotechnol. J.">
        <title>Discovery of a novel marine Bacteroidetes with a rich repertoire of carbohydrate-active enzymes.</title>
        <authorList>
            <person name="Chen B."/>
            <person name="Liu G."/>
            <person name="Chen Q."/>
            <person name="Wang H."/>
            <person name="Liu L."/>
            <person name="Tang K."/>
        </authorList>
    </citation>
    <scope>NUCLEOTIDE SEQUENCE</scope>
    <source>
        <strain evidence="3">TK19036</strain>
    </source>
</reference>
<evidence type="ECO:0000259" key="2">
    <source>
        <dbReference type="Pfam" id="PF06283"/>
    </source>
</evidence>
<accession>A0AA49GNC4</accession>
<dbReference type="Gene3D" id="3.40.50.880">
    <property type="match status" value="1"/>
</dbReference>
<dbReference type="Pfam" id="PF06283">
    <property type="entry name" value="ThuA"/>
    <property type="match status" value="1"/>
</dbReference>
<dbReference type="PANTHER" id="PTHR40469">
    <property type="entry name" value="SECRETED GLYCOSYL HYDROLASE"/>
    <property type="match status" value="1"/>
</dbReference>
<evidence type="ECO:0000256" key="1">
    <source>
        <dbReference type="SAM" id="Phobius"/>
    </source>
</evidence>
<dbReference type="Pfam" id="PF14100">
    <property type="entry name" value="DUF6807"/>
    <property type="match status" value="1"/>
</dbReference>
<dbReference type="EMBL" id="CP120682">
    <property type="protein sequence ID" value="WKN35745.1"/>
    <property type="molecule type" value="Genomic_DNA"/>
</dbReference>
<dbReference type="InterPro" id="IPR029475">
    <property type="entry name" value="DUF6807"/>
</dbReference>
<feature type="domain" description="ThuA-like" evidence="2">
    <location>
        <begin position="439"/>
        <end position="660"/>
    </location>
</feature>
<gene>
    <name evidence="3" type="ORF">K4G66_25590</name>
</gene>
<keyword evidence="1" id="KW-0472">Membrane</keyword>
<organism evidence="3">
    <name type="scientific">Roseihalotalea indica</name>
    <dbReference type="NCBI Taxonomy" id="2867963"/>
    <lineage>
        <taxon>Bacteria</taxon>
        <taxon>Pseudomonadati</taxon>
        <taxon>Bacteroidota</taxon>
        <taxon>Cytophagia</taxon>
        <taxon>Cytophagales</taxon>
        <taxon>Catalimonadaceae</taxon>
        <taxon>Roseihalotalea</taxon>
    </lineage>
</organism>
<protein>
    <submittedName>
        <fullName evidence="3">ThuA domain-containing protein</fullName>
    </submittedName>
</protein>
<proteinExistence type="predicted"/>
<feature type="transmembrane region" description="Helical" evidence="1">
    <location>
        <begin position="7"/>
        <end position="30"/>
    </location>
</feature>
<reference evidence="3" key="2">
    <citation type="journal article" date="2024" name="Antonie Van Leeuwenhoek">
        <title>Roseihalotalea indica gen. nov., sp. nov., a halophilic Bacteroidetes from mesopelagic Southwest Indian Ocean with higher carbohydrate metabolic potential.</title>
        <authorList>
            <person name="Chen B."/>
            <person name="Zhang M."/>
            <person name="Lin D."/>
            <person name="Ye J."/>
            <person name="Tang K."/>
        </authorList>
    </citation>
    <scope>NUCLEOTIDE SEQUENCE</scope>
    <source>
        <strain evidence="3">TK19036</strain>
    </source>
</reference>
<keyword evidence="1" id="KW-0812">Transmembrane</keyword>
<dbReference type="InterPro" id="IPR029062">
    <property type="entry name" value="Class_I_gatase-like"/>
</dbReference>
<dbReference type="InterPro" id="IPR029010">
    <property type="entry name" value="ThuA-like"/>
</dbReference>
<evidence type="ECO:0000313" key="3">
    <source>
        <dbReference type="EMBL" id="WKN35745.1"/>
    </source>
</evidence>